<dbReference type="HOGENOM" id="CLU_3332060_0_0_5"/>
<accession>S3HGK3</accession>
<proteinExistence type="predicted"/>
<name>S3HGK3_9HYPH</name>
<keyword evidence="2" id="KW-1185">Reference proteome</keyword>
<dbReference type="AlphaFoldDB" id="S3HGK3"/>
<dbReference type="EMBL" id="AEYE02000016">
    <property type="protein sequence ID" value="EPE97165.1"/>
    <property type="molecule type" value="Genomic_DNA"/>
</dbReference>
<comment type="caution">
    <text evidence="1">The sequence shown here is derived from an EMBL/GenBank/DDBJ whole genome shotgun (WGS) entry which is preliminary data.</text>
</comment>
<protein>
    <submittedName>
        <fullName evidence="1">Uncharacterized protein</fullName>
    </submittedName>
</protein>
<sequence length="38" mass="4012">MAIMRSWIVEARQLGYSAAGTSGWAAAAAMPANCLPMR</sequence>
<dbReference type="Proteomes" id="UP000014411">
    <property type="component" value="Unassembled WGS sequence"/>
</dbReference>
<reference evidence="1 2" key="1">
    <citation type="journal article" date="2012" name="J. Bacteriol.">
        <title>Genome sequence of Rhizobium grahamii CCGE502, a broad-host-range symbiont with low nodulation competitiveness in Phaseolus vulgaris.</title>
        <authorList>
            <person name="Althabegoiti M.J."/>
            <person name="Lozano L."/>
            <person name="Torres-Tejerizo G."/>
            <person name="Ormeno-Orrillo E."/>
            <person name="Rogel M.A."/>
            <person name="Gonzalez V."/>
            <person name="Martinez-Romero E."/>
        </authorList>
    </citation>
    <scope>NUCLEOTIDE SEQUENCE [LARGE SCALE GENOMIC DNA]</scope>
    <source>
        <strain evidence="1 2">CCGE 502</strain>
    </source>
</reference>
<organism evidence="1 2">
    <name type="scientific">Rhizobium grahamii CCGE 502</name>
    <dbReference type="NCBI Taxonomy" id="990285"/>
    <lineage>
        <taxon>Bacteria</taxon>
        <taxon>Pseudomonadati</taxon>
        <taxon>Pseudomonadota</taxon>
        <taxon>Alphaproteobacteria</taxon>
        <taxon>Hyphomicrobiales</taxon>
        <taxon>Rhizobiaceae</taxon>
        <taxon>Rhizobium/Agrobacterium group</taxon>
        <taxon>Rhizobium</taxon>
    </lineage>
</organism>
<evidence type="ECO:0000313" key="2">
    <source>
        <dbReference type="Proteomes" id="UP000014411"/>
    </source>
</evidence>
<gene>
    <name evidence="1" type="ORF">RGCCGE502_16395</name>
</gene>
<evidence type="ECO:0000313" key="1">
    <source>
        <dbReference type="EMBL" id="EPE97165.1"/>
    </source>
</evidence>